<dbReference type="RefSeq" id="WP_279951222.1">
    <property type="nucleotide sequence ID" value="NZ_BAABEN010000006.1"/>
</dbReference>
<accession>A0ABW7HN63</accession>
<keyword evidence="4" id="KW-1185">Reference proteome</keyword>
<name>A0ABW7HN63_9ACTN</name>
<gene>
    <name evidence="3" type="ORF">ACG5V6_03650</name>
</gene>
<dbReference type="InterPro" id="IPR047763">
    <property type="entry name" value="PG_bind_dom_phiBT1-type"/>
</dbReference>
<dbReference type="NCBIfam" id="NF038080">
    <property type="entry name" value="PG_bind_siph"/>
    <property type="match status" value="1"/>
</dbReference>
<evidence type="ECO:0000259" key="2">
    <source>
        <dbReference type="SMART" id="SM00644"/>
    </source>
</evidence>
<dbReference type="EMBL" id="JBIHMK010000007">
    <property type="protein sequence ID" value="MFH0247310.1"/>
    <property type="molecule type" value="Genomic_DNA"/>
</dbReference>
<comment type="caution">
    <text evidence="3">The sequence shown here is derived from an EMBL/GenBank/DDBJ whole genome shotgun (WGS) entry which is preliminary data.</text>
</comment>
<feature type="domain" description="N-acetylmuramoyl-L-alanine amidase" evidence="2">
    <location>
        <begin position="27"/>
        <end position="180"/>
    </location>
</feature>
<dbReference type="InterPro" id="IPR036505">
    <property type="entry name" value="Amidase/PGRP_sf"/>
</dbReference>
<proteinExistence type="predicted"/>
<organism evidence="3 4">
    <name type="scientific">Streptomyces chitinivorans</name>
    <dbReference type="NCBI Taxonomy" id="1257027"/>
    <lineage>
        <taxon>Bacteria</taxon>
        <taxon>Bacillati</taxon>
        <taxon>Actinomycetota</taxon>
        <taxon>Actinomycetes</taxon>
        <taxon>Kitasatosporales</taxon>
        <taxon>Streptomycetaceae</taxon>
        <taxon>Streptomyces</taxon>
    </lineage>
</organism>
<feature type="region of interest" description="Disordered" evidence="1">
    <location>
        <begin position="202"/>
        <end position="221"/>
    </location>
</feature>
<sequence length="297" mass="32155">MAVPLTPGRLLAALRDEGLHTAEHRDWRRHHRNHKGAWGPVNGVMIHHTVTRGTAATVDLCYDGYTGLPGPLCHGVIGKAGTVHLVGGGRANHAGLGDGRVLRSVIAETAAPRPLKDDTDGNARFYGFEAVNLGDGKDPWPEEQLEAIARAAAALCRAHGWNERSVIAHKEWTRTKIDPRGFSMDRMRSHIARILAAAPSAGGGAADRAPASPPVHQPFPGARWFRTRPRSPIVTAMGRRLVAEGCSEYAVGPGPQWTDADRRSYAAWQRRLGFTGADADGWPGETSWRALRVPRVS</sequence>
<dbReference type="SMART" id="SM00644">
    <property type="entry name" value="Ami_2"/>
    <property type="match status" value="1"/>
</dbReference>
<dbReference type="InterPro" id="IPR002502">
    <property type="entry name" value="Amidase_domain"/>
</dbReference>
<evidence type="ECO:0000313" key="3">
    <source>
        <dbReference type="EMBL" id="MFH0247310.1"/>
    </source>
</evidence>
<reference evidence="3 4" key="1">
    <citation type="submission" date="2024-10" db="EMBL/GenBank/DDBJ databases">
        <authorList>
            <person name="Cho J.-C."/>
        </authorList>
    </citation>
    <scope>NUCLEOTIDE SEQUENCE [LARGE SCALE GENOMIC DNA]</scope>
    <source>
        <strain evidence="3 4">KCTC29696</strain>
    </source>
</reference>
<evidence type="ECO:0000313" key="4">
    <source>
        <dbReference type="Proteomes" id="UP001607069"/>
    </source>
</evidence>
<dbReference type="Proteomes" id="UP001607069">
    <property type="component" value="Unassembled WGS sequence"/>
</dbReference>
<evidence type="ECO:0000256" key="1">
    <source>
        <dbReference type="SAM" id="MobiDB-lite"/>
    </source>
</evidence>
<dbReference type="SUPFAM" id="SSF55846">
    <property type="entry name" value="N-acetylmuramoyl-L-alanine amidase-like"/>
    <property type="match status" value="1"/>
</dbReference>
<dbReference type="Gene3D" id="3.40.80.10">
    <property type="entry name" value="Peptidoglycan recognition protein-like"/>
    <property type="match status" value="1"/>
</dbReference>
<protein>
    <submittedName>
        <fullName evidence="3">Peptidoglycan-binding protein</fullName>
    </submittedName>
</protein>
<dbReference type="Pfam" id="PF01510">
    <property type="entry name" value="Amidase_2"/>
    <property type="match status" value="1"/>
</dbReference>